<accession>A0A6J8DWX4</accession>
<keyword evidence="5 8" id="KW-0472">Membrane</keyword>
<evidence type="ECO:0000259" key="9">
    <source>
        <dbReference type="PROSITE" id="PS50262"/>
    </source>
</evidence>
<keyword evidence="6" id="KW-0675">Receptor</keyword>
<organism evidence="10 11">
    <name type="scientific">Mytilus coruscus</name>
    <name type="common">Sea mussel</name>
    <dbReference type="NCBI Taxonomy" id="42192"/>
    <lineage>
        <taxon>Eukaryota</taxon>
        <taxon>Metazoa</taxon>
        <taxon>Spiralia</taxon>
        <taxon>Lophotrochozoa</taxon>
        <taxon>Mollusca</taxon>
        <taxon>Bivalvia</taxon>
        <taxon>Autobranchia</taxon>
        <taxon>Pteriomorphia</taxon>
        <taxon>Mytilida</taxon>
        <taxon>Mytiloidea</taxon>
        <taxon>Mytilidae</taxon>
        <taxon>Mytilinae</taxon>
        <taxon>Mytilus</taxon>
    </lineage>
</organism>
<feature type="transmembrane region" description="Helical" evidence="8">
    <location>
        <begin position="254"/>
        <end position="274"/>
    </location>
</feature>
<evidence type="ECO:0000256" key="2">
    <source>
        <dbReference type="ARBA" id="ARBA00022692"/>
    </source>
</evidence>
<feature type="transmembrane region" description="Helical" evidence="8">
    <location>
        <begin position="47"/>
        <end position="68"/>
    </location>
</feature>
<dbReference type="SUPFAM" id="SSF81321">
    <property type="entry name" value="Family A G protein-coupled receptor-like"/>
    <property type="match status" value="1"/>
</dbReference>
<proteinExistence type="predicted"/>
<keyword evidence="3 8" id="KW-1133">Transmembrane helix</keyword>
<dbReference type="PRINTS" id="PR00237">
    <property type="entry name" value="GPCRRHODOPSN"/>
</dbReference>
<keyword evidence="11" id="KW-1185">Reference proteome</keyword>
<feature type="transmembrane region" description="Helical" evidence="8">
    <location>
        <begin position="135"/>
        <end position="159"/>
    </location>
</feature>
<dbReference type="Proteomes" id="UP000507470">
    <property type="component" value="Unassembled WGS sequence"/>
</dbReference>
<dbReference type="Gene3D" id="1.20.1070.10">
    <property type="entry name" value="Rhodopsin 7-helix transmembrane proteins"/>
    <property type="match status" value="1"/>
</dbReference>
<feature type="domain" description="G-protein coupled receptors family 1 profile" evidence="9">
    <location>
        <begin position="1"/>
        <end position="311"/>
    </location>
</feature>
<dbReference type="Pfam" id="PF00001">
    <property type="entry name" value="7tm_1"/>
    <property type="match status" value="1"/>
</dbReference>
<sequence length="333" mass="38261">MKTVKDGQYFIPYLAVADLLGNIICSLFGLSMTLMPITYEFDALCKFGWLLATWTFFLSVFLLVTIAIQRYLKICRRKGPKMTLKWKKIIMMCALLLSTIVALPSVFITGSIPFQNINRNVTGFACGTISGNASFIYNVVVSTSVSLSCGLIIVPYCLIVRKTHRYLKKGNQCEVDLHSYSKNRISENQTKEHSFSTLDMEIKTEYSIPVQSSKHQYNKILLDLEKLSLRNNRKSIKKLPKTNQRMISQITKTFMIITLIFIMCYISKITITILETLTINFLENDSDIERLGIMFVHQGYIMNSIANPFIYTFFDAKFNTEIKNMFCRSIFAR</sequence>
<dbReference type="EMBL" id="CACVKT020008119">
    <property type="protein sequence ID" value="CAC5413089.1"/>
    <property type="molecule type" value="Genomic_DNA"/>
</dbReference>
<keyword evidence="7" id="KW-0807">Transducer</keyword>
<feature type="transmembrane region" description="Helical" evidence="8">
    <location>
        <begin position="89"/>
        <end position="115"/>
    </location>
</feature>
<evidence type="ECO:0000256" key="6">
    <source>
        <dbReference type="ARBA" id="ARBA00023170"/>
    </source>
</evidence>
<dbReference type="PANTHER" id="PTHR24238:SF47">
    <property type="entry name" value="ECDYSTEROIDS_DOPAMINE RECEPTOR-RELATED"/>
    <property type="match status" value="1"/>
</dbReference>
<comment type="subcellular location">
    <subcellularLocation>
        <location evidence="1">Membrane</location>
        <topology evidence="1">Multi-pass membrane protein</topology>
    </subcellularLocation>
</comment>
<dbReference type="GO" id="GO:0004930">
    <property type="term" value="F:G protein-coupled receptor activity"/>
    <property type="evidence" value="ECO:0007669"/>
    <property type="project" value="UniProtKB-KW"/>
</dbReference>
<dbReference type="PROSITE" id="PS50262">
    <property type="entry name" value="G_PROTEIN_RECEP_F1_2"/>
    <property type="match status" value="1"/>
</dbReference>
<keyword evidence="4" id="KW-0297">G-protein coupled receptor</keyword>
<evidence type="ECO:0000256" key="1">
    <source>
        <dbReference type="ARBA" id="ARBA00004141"/>
    </source>
</evidence>
<name>A0A6J8DWX4_MYTCO</name>
<feature type="transmembrane region" description="Helical" evidence="8">
    <location>
        <begin position="12"/>
        <end position="35"/>
    </location>
</feature>
<protein>
    <recommendedName>
        <fullName evidence="9">G-protein coupled receptors family 1 profile domain-containing protein</fullName>
    </recommendedName>
</protein>
<evidence type="ECO:0000313" key="10">
    <source>
        <dbReference type="EMBL" id="CAC5413089.1"/>
    </source>
</evidence>
<keyword evidence="2 8" id="KW-0812">Transmembrane</keyword>
<feature type="transmembrane region" description="Helical" evidence="8">
    <location>
        <begin position="294"/>
        <end position="314"/>
    </location>
</feature>
<evidence type="ECO:0000256" key="4">
    <source>
        <dbReference type="ARBA" id="ARBA00023040"/>
    </source>
</evidence>
<reference evidence="10 11" key="1">
    <citation type="submission" date="2020-06" db="EMBL/GenBank/DDBJ databases">
        <authorList>
            <person name="Li R."/>
            <person name="Bekaert M."/>
        </authorList>
    </citation>
    <scope>NUCLEOTIDE SEQUENCE [LARGE SCALE GENOMIC DNA]</scope>
    <source>
        <strain evidence="11">wild</strain>
    </source>
</reference>
<dbReference type="AlphaFoldDB" id="A0A6J8DWX4"/>
<evidence type="ECO:0000256" key="3">
    <source>
        <dbReference type="ARBA" id="ARBA00022989"/>
    </source>
</evidence>
<dbReference type="InterPro" id="IPR017452">
    <property type="entry name" value="GPCR_Rhodpsn_7TM"/>
</dbReference>
<gene>
    <name evidence="10" type="ORF">MCOR_46028</name>
</gene>
<dbReference type="OrthoDB" id="6117944at2759"/>
<dbReference type="CDD" id="cd00637">
    <property type="entry name" value="7tm_classA_rhodopsin-like"/>
    <property type="match status" value="1"/>
</dbReference>
<evidence type="ECO:0000256" key="7">
    <source>
        <dbReference type="ARBA" id="ARBA00023224"/>
    </source>
</evidence>
<evidence type="ECO:0000313" key="11">
    <source>
        <dbReference type="Proteomes" id="UP000507470"/>
    </source>
</evidence>
<evidence type="ECO:0000256" key="5">
    <source>
        <dbReference type="ARBA" id="ARBA00023136"/>
    </source>
</evidence>
<dbReference type="GO" id="GO:0016020">
    <property type="term" value="C:membrane"/>
    <property type="evidence" value="ECO:0007669"/>
    <property type="project" value="UniProtKB-SubCell"/>
</dbReference>
<dbReference type="InterPro" id="IPR000276">
    <property type="entry name" value="GPCR_Rhodpsn"/>
</dbReference>
<evidence type="ECO:0000256" key="8">
    <source>
        <dbReference type="SAM" id="Phobius"/>
    </source>
</evidence>
<dbReference type="PANTHER" id="PTHR24238">
    <property type="entry name" value="G-PROTEIN COUPLED RECEPTOR"/>
    <property type="match status" value="1"/>
</dbReference>